<dbReference type="PROSITE" id="PS50004">
    <property type="entry name" value="C2"/>
    <property type="match status" value="1"/>
</dbReference>
<evidence type="ECO:0000313" key="5">
    <source>
        <dbReference type="EMBL" id="EKM59662.1"/>
    </source>
</evidence>
<dbReference type="InterPro" id="IPR035892">
    <property type="entry name" value="C2_domain_sf"/>
</dbReference>
<evidence type="ECO:0000256" key="3">
    <source>
        <dbReference type="SAM" id="MobiDB-lite"/>
    </source>
</evidence>
<dbReference type="GeneID" id="18909503"/>
<feature type="region of interest" description="Disordered" evidence="3">
    <location>
        <begin position="402"/>
        <end position="470"/>
    </location>
</feature>
<dbReference type="OrthoDB" id="270970at2759"/>
<feature type="non-terminal residue" evidence="5">
    <location>
        <position position="470"/>
    </location>
</feature>
<dbReference type="InParanoid" id="K5X9S6"/>
<evidence type="ECO:0000256" key="1">
    <source>
        <dbReference type="ARBA" id="ARBA00022723"/>
    </source>
</evidence>
<evidence type="ECO:0000259" key="4">
    <source>
        <dbReference type="PROSITE" id="PS50004"/>
    </source>
</evidence>
<reference evidence="5 6" key="1">
    <citation type="journal article" date="2012" name="BMC Genomics">
        <title>Comparative genomics of the white-rot fungi, Phanerochaete carnosa and P. chrysosporium, to elucidate the genetic basis of the distinct wood types they colonize.</title>
        <authorList>
            <person name="Suzuki H."/>
            <person name="MacDonald J."/>
            <person name="Syed K."/>
            <person name="Salamov A."/>
            <person name="Hori C."/>
            <person name="Aerts A."/>
            <person name="Henrissat B."/>
            <person name="Wiebenga A."/>
            <person name="vanKuyk P.A."/>
            <person name="Barry K."/>
            <person name="Lindquist E."/>
            <person name="LaButti K."/>
            <person name="Lapidus A."/>
            <person name="Lucas S."/>
            <person name="Coutinho P."/>
            <person name="Gong Y."/>
            <person name="Samejima M."/>
            <person name="Mahadevan R."/>
            <person name="Abou-Zaid M."/>
            <person name="de Vries R.P."/>
            <person name="Igarashi K."/>
            <person name="Yadav J.S."/>
            <person name="Grigoriev I.V."/>
            <person name="Master E.R."/>
        </authorList>
    </citation>
    <scope>NUCLEOTIDE SEQUENCE [LARGE SCALE GENOMIC DNA]</scope>
    <source>
        <strain evidence="5 6">HHB-10118-sp</strain>
    </source>
</reference>
<gene>
    <name evidence="5" type="ORF">PHACADRAFT_170250</name>
</gene>
<dbReference type="STRING" id="650164.K5X9S6"/>
<feature type="compositionally biased region" description="Low complexity" evidence="3">
    <location>
        <begin position="285"/>
        <end position="299"/>
    </location>
</feature>
<dbReference type="Pfam" id="PF00168">
    <property type="entry name" value="C2"/>
    <property type="match status" value="2"/>
</dbReference>
<evidence type="ECO:0000313" key="6">
    <source>
        <dbReference type="Proteomes" id="UP000008370"/>
    </source>
</evidence>
<dbReference type="SUPFAM" id="SSF49562">
    <property type="entry name" value="C2 domain (Calcium/lipid-binding domain, CaLB)"/>
    <property type="match status" value="1"/>
</dbReference>
<keyword evidence="6" id="KW-1185">Reference proteome</keyword>
<proteinExistence type="predicted"/>
<dbReference type="InterPro" id="IPR000008">
    <property type="entry name" value="C2_dom"/>
</dbReference>
<feature type="domain" description="C2" evidence="4">
    <location>
        <begin position="1"/>
        <end position="143"/>
    </location>
</feature>
<dbReference type="CDD" id="cd08681">
    <property type="entry name" value="C2_fungal_Inn1p-like"/>
    <property type="match status" value="1"/>
</dbReference>
<feature type="region of interest" description="Disordered" evidence="3">
    <location>
        <begin position="77"/>
        <end position="101"/>
    </location>
</feature>
<dbReference type="RefSeq" id="XP_007392220.1">
    <property type="nucleotide sequence ID" value="XM_007392158.1"/>
</dbReference>
<dbReference type="Gene3D" id="2.60.40.150">
    <property type="entry name" value="C2 domain"/>
    <property type="match status" value="1"/>
</dbReference>
<name>K5X9S6_PHACS</name>
<dbReference type="SMART" id="SM00239">
    <property type="entry name" value="C2"/>
    <property type="match status" value="1"/>
</dbReference>
<feature type="region of interest" description="Disordered" evidence="3">
    <location>
        <begin position="359"/>
        <end position="384"/>
    </location>
</feature>
<protein>
    <recommendedName>
        <fullName evidence="4">C2 domain-containing protein</fullName>
    </recommendedName>
</protein>
<dbReference type="HOGENOM" id="CLU_620502_0_0_1"/>
<keyword evidence="2" id="KW-0106">Calcium</keyword>
<dbReference type="AlphaFoldDB" id="K5X9S6"/>
<feature type="region of interest" description="Disordered" evidence="3">
    <location>
        <begin position="276"/>
        <end position="303"/>
    </location>
</feature>
<dbReference type="EMBL" id="JH930469">
    <property type="protein sequence ID" value="EKM59662.1"/>
    <property type="molecule type" value="Genomic_DNA"/>
</dbReference>
<organism evidence="5 6">
    <name type="scientific">Phanerochaete carnosa (strain HHB-10118-sp)</name>
    <name type="common">White-rot fungus</name>
    <name type="synonym">Peniophora carnosa</name>
    <dbReference type="NCBI Taxonomy" id="650164"/>
    <lineage>
        <taxon>Eukaryota</taxon>
        <taxon>Fungi</taxon>
        <taxon>Dikarya</taxon>
        <taxon>Basidiomycota</taxon>
        <taxon>Agaricomycotina</taxon>
        <taxon>Agaricomycetes</taxon>
        <taxon>Polyporales</taxon>
        <taxon>Phanerochaetaceae</taxon>
        <taxon>Phanerochaete</taxon>
    </lineage>
</organism>
<accession>K5X9S6</accession>
<dbReference type="PANTHER" id="PTHR46502">
    <property type="entry name" value="C2 DOMAIN-CONTAINING"/>
    <property type="match status" value="1"/>
</dbReference>
<dbReference type="Proteomes" id="UP000008370">
    <property type="component" value="Unassembled WGS sequence"/>
</dbReference>
<dbReference type="PANTHER" id="PTHR46502:SF2">
    <property type="entry name" value="16 KDA PHLOEM PROTEIN 2"/>
    <property type="match status" value="1"/>
</dbReference>
<feature type="compositionally biased region" description="Polar residues" evidence="3">
    <location>
        <begin position="446"/>
        <end position="455"/>
    </location>
</feature>
<evidence type="ECO:0000256" key="2">
    <source>
        <dbReference type="ARBA" id="ARBA00022837"/>
    </source>
</evidence>
<dbReference type="InterPro" id="IPR037791">
    <property type="entry name" value="C2_fungal_Inn1"/>
</dbReference>
<keyword evidence="1" id="KW-0479">Metal-binding</keyword>
<dbReference type="GO" id="GO:0046872">
    <property type="term" value="F:metal ion binding"/>
    <property type="evidence" value="ECO:0007669"/>
    <property type="project" value="UniProtKB-KW"/>
</dbReference>
<sequence>MNSRTAWTSSPGTVGTLIVVILKARNLPNKRHIGKQDPYCLATFNGEKKRTRAIKRGGQHPEWDEEFRYELWDDDASEQNAPLGPNGTPPPPPPKKKSLPKIKGGRFLNIACYAEDIREPDFIGEVKVDLEEVLTKGETDEWFTLMNKDKYSGEVYIELTFWSNEPVPVAKKQAKAKTHRHYGGPGEFTPADDSRASIGTASAGLSVSSLSTANSLYDVARREAIPPSLRPSSSLAQIDLYKAPYETNRSHHSVSSVSSMTNDFGQLSVQPQYTGRRTSMPPMHSGFQSRQSTMSSSSSVYLDQPQSDFSNDPYVYAAQDGQQYNYDGSISPNPTGYQSFPTQPAVPAMYNPPYETTPRPSTVLPGHARQTRRSLPPTSSGFVPTPASSGFVPIVQQNTGYYPPISATPAPMHNHAPPRPPSHGGHPSLYSAHTAPVGPVPTPAPSNFSAVSQQYPPSPGFAPSSSYQHI</sequence>
<dbReference type="KEGG" id="pco:PHACADRAFT_170250"/>